<evidence type="ECO:0000313" key="1">
    <source>
        <dbReference type="EMBL" id="CAD9068767.1"/>
    </source>
</evidence>
<dbReference type="AlphaFoldDB" id="A0A7S1KBA9"/>
<organism evidence="1">
    <name type="scientific">Vitrella brassicaformis</name>
    <dbReference type="NCBI Taxonomy" id="1169539"/>
    <lineage>
        <taxon>Eukaryota</taxon>
        <taxon>Sar</taxon>
        <taxon>Alveolata</taxon>
        <taxon>Colpodellida</taxon>
        <taxon>Vitrellaceae</taxon>
        <taxon>Vitrella</taxon>
    </lineage>
</organism>
<dbReference type="EMBL" id="HBGB01040525">
    <property type="protein sequence ID" value="CAD9068767.1"/>
    <property type="molecule type" value="Transcribed_RNA"/>
</dbReference>
<dbReference type="SUPFAM" id="SSF53335">
    <property type="entry name" value="S-adenosyl-L-methionine-dependent methyltransferases"/>
    <property type="match status" value="1"/>
</dbReference>
<gene>
    <name evidence="1" type="ORF">VBRA1451_LOCUS23841</name>
</gene>
<dbReference type="Gene3D" id="3.40.50.150">
    <property type="entry name" value="Vaccinia Virus protein VP39"/>
    <property type="match status" value="1"/>
</dbReference>
<protein>
    <recommendedName>
        <fullName evidence="2">Methyltransferase domain-containing protein</fullName>
    </recommendedName>
</protein>
<sequence>MPRMAGVVTPVMGKSYNKDGSHWQQGAARLWHSVVSEGLIKTLVEERQRGNKGPVWALDCGCGHGKASDGMMAAVLKAMQEHRDEIGGNRCLCVIHNDLPSNHWAELFNTVNAPAGYAAGGPPTAMAFASGKTMYERQAPDESLHLVVAINCTHWMAHQPRPLSDGLVFQCSTDTETIQTWLQVKRLEWESFLRHRSAELVKGGRIFVSWYEYVGREDGGWFRAIDNVVNVMADEG</sequence>
<proteinExistence type="predicted"/>
<dbReference type="Pfam" id="PF03492">
    <property type="entry name" value="Methyltransf_7"/>
    <property type="match status" value="1"/>
</dbReference>
<dbReference type="InterPro" id="IPR005299">
    <property type="entry name" value="MeTrfase_7"/>
</dbReference>
<reference evidence="1" key="1">
    <citation type="submission" date="2021-01" db="EMBL/GenBank/DDBJ databases">
        <authorList>
            <person name="Corre E."/>
            <person name="Pelletier E."/>
            <person name="Niang G."/>
            <person name="Scheremetjew M."/>
            <person name="Finn R."/>
            <person name="Kale V."/>
            <person name="Holt S."/>
            <person name="Cochrane G."/>
            <person name="Meng A."/>
            <person name="Brown T."/>
            <person name="Cohen L."/>
        </authorList>
    </citation>
    <scope>NUCLEOTIDE SEQUENCE</scope>
    <source>
        <strain evidence="1">CCMP3346</strain>
    </source>
</reference>
<evidence type="ECO:0008006" key="2">
    <source>
        <dbReference type="Google" id="ProtNLM"/>
    </source>
</evidence>
<dbReference type="InterPro" id="IPR029063">
    <property type="entry name" value="SAM-dependent_MTases_sf"/>
</dbReference>
<accession>A0A7S1KBA9</accession>
<dbReference type="PANTHER" id="PTHR31009">
    <property type="entry name" value="S-ADENOSYL-L-METHIONINE:CARBOXYL METHYLTRANSFERASE FAMILY PROTEIN"/>
    <property type="match status" value="1"/>
</dbReference>
<dbReference type="GO" id="GO:0008168">
    <property type="term" value="F:methyltransferase activity"/>
    <property type="evidence" value="ECO:0007669"/>
    <property type="project" value="InterPro"/>
</dbReference>
<name>A0A7S1KBA9_9ALVE</name>